<feature type="region of interest" description="Disordered" evidence="1">
    <location>
        <begin position="507"/>
        <end position="551"/>
    </location>
</feature>
<feature type="domain" description="F-box" evidence="2">
    <location>
        <begin position="1"/>
        <end position="48"/>
    </location>
</feature>
<name>A0A194UT93_CYTMA</name>
<dbReference type="OrthoDB" id="3226064at2759"/>
<organism evidence="3 4">
    <name type="scientific">Cytospora mali</name>
    <name type="common">Apple Valsa canker fungus</name>
    <name type="synonym">Valsa mali</name>
    <dbReference type="NCBI Taxonomy" id="578113"/>
    <lineage>
        <taxon>Eukaryota</taxon>
        <taxon>Fungi</taxon>
        <taxon>Dikarya</taxon>
        <taxon>Ascomycota</taxon>
        <taxon>Pezizomycotina</taxon>
        <taxon>Sordariomycetes</taxon>
        <taxon>Sordariomycetidae</taxon>
        <taxon>Diaporthales</taxon>
        <taxon>Cytosporaceae</taxon>
        <taxon>Cytospora</taxon>
    </lineage>
</organism>
<dbReference type="SUPFAM" id="SSF81383">
    <property type="entry name" value="F-box domain"/>
    <property type="match status" value="1"/>
</dbReference>
<evidence type="ECO:0000259" key="2">
    <source>
        <dbReference type="PROSITE" id="PS50181"/>
    </source>
</evidence>
<evidence type="ECO:0000313" key="3">
    <source>
        <dbReference type="EMBL" id="KUI54915.1"/>
    </source>
</evidence>
<dbReference type="EMBL" id="KN714676">
    <property type="protein sequence ID" value="KUI54915.1"/>
    <property type="molecule type" value="Genomic_DNA"/>
</dbReference>
<dbReference type="SMART" id="SM00256">
    <property type="entry name" value="FBOX"/>
    <property type="match status" value="1"/>
</dbReference>
<dbReference type="Gene3D" id="1.20.1280.50">
    <property type="match status" value="1"/>
</dbReference>
<reference evidence="4" key="1">
    <citation type="submission" date="2014-12" db="EMBL/GenBank/DDBJ databases">
        <title>Genome Sequence of Valsa Canker Pathogens Uncovers a Specific Adaption of Colonization on Woody Bark.</title>
        <authorList>
            <person name="Yin Z."/>
            <person name="Liu H."/>
            <person name="Gao X."/>
            <person name="Li Z."/>
            <person name="Song N."/>
            <person name="Ke X."/>
            <person name="Dai Q."/>
            <person name="Wu Y."/>
            <person name="Sun Y."/>
            <person name="Xu J.-R."/>
            <person name="Kang Z.K."/>
            <person name="Wang L."/>
            <person name="Huang L."/>
        </authorList>
    </citation>
    <scope>NUCLEOTIDE SEQUENCE [LARGE SCALE GENOMIC DNA]</scope>
    <source>
        <strain evidence="4">SXYL134</strain>
    </source>
</reference>
<feature type="compositionally biased region" description="Acidic residues" evidence="1">
    <location>
        <begin position="507"/>
        <end position="538"/>
    </location>
</feature>
<dbReference type="AlphaFoldDB" id="A0A194UT93"/>
<dbReference type="InterPro" id="IPR036047">
    <property type="entry name" value="F-box-like_dom_sf"/>
</dbReference>
<accession>A0A194UT93</accession>
<dbReference type="Proteomes" id="UP000078576">
    <property type="component" value="Unassembled WGS sequence"/>
</dbReference>
<protein>
    <recommendedName>
        <fullName evidence="2">F-box domain-containing protein</fullName>
    </recommendedName>
</protein>
<dbReference type="CDD" id="cd09917">
    <property type="entry name" value="F-box_SF"/>
    <property type="match status" value="1"/>
</dbReference>
<feature type="region of interest" description="Disordered" evidence="1">
    <location>
        <begin position="217"/>
        <end position="236"/>
    </location>
</feature>
<dbReference type="PROSITE" id="PS50181">
    <property type="entry name" value="FBOX"/>
    <property type="match status" value="1"/>
</dbReference>
<gene>
    <name evidence="3" type="ORF">VP1G_02153</name>
</gene>
<sequence length="556" mass="63101">MVLLTQLPPEILTHILSFVAPEDLARVNTVCWYLYDAVKDNNALFRAVYLNHLDPPPTTKPNWIQEVQDLVKLKRICASTGPDKRKYLSFVYNTATRLLHRSASQGARPRLSVTYDASRNTNILRECFSSPSTIDAFLCQSFLFQRARAPVPVKNFGPHKQPPDEERQMSAKLHCLYGVPILNYGRTRGSKTYPFACSKVYDIREYTQRTRWGPFLDEGPGPIGSEGNEEAQKGVSEDRIDWEKVEAIMIVLWANMSSKGLDHLPVFKHFWDVPFAGCWPNSYIPSPTNRRVTSLELEDPYDVTGTWLRVVCFLDYNDFFAYNFPPHDDLPANLPRPALEEGEATRLIIMKVHVTKIEPPGPEDGQSLPVVYFEGFSRSLDSSWDENANSDLRGSVRLTREGEVRWTSFSLFSGQARWRSEGIQLGGIRSCKVVGNWFDKDYDPSGPCGPTAFWKIGDRHPSSNDNRITTYDFLPIVDGYESDVEHGHAPENNMEEAGILGILQVNSDDEEYQEEEEDDGIDDQDDEPGSSAVEDEIENLPGQEDGVDNDWVFLRE</sequence>
<keyword evidence="4" id="KW-1185">Reference proteome</keyword>
<evidence type="ECO:0000256" key="1">
    <source>
        <dbReference type="SAM" id="MobiDB-lite"/>
    </source>
</evidence>
<evidence type="ECO:0000313" key="4">
    <source>
        <dbReference type="Proteomes" id="UP000078576"/>
    </source>
</evidence>
<dbReference type="InterPro" id="IPR001810">
    <property type="entry name" value="F-box_dom"/>
</dbReference>
<proteinExistence type="predicted"/>
<dbReference type="STRING" id="694573.A0A194UT93"/>
<dbReference type="Pfam" id="PF12937">
    <property type="entry name" value="F-box-like"/>
    <property type="match status" value="1"/>
</dbReference>